<dbReference type="PANTHER" id="PTHR12338">
    <property type="entry name" value="AUTOTRANSPORTER"/>
    <property type="match status" value="1"/>
</dbReference>
<dbReference type="SMART" id="SM00912">
    <property type="entry name" value="Haemagg_act"/>
    <property type="match status" value="1"/>
</dbReference>
<feature type="compositionally biased region" description="Pro residues" evidence="1">
    <location>
        <begin position="3214"/>
        <end position="3226"/>
    </location>
</feature>
<proteinExistence type="predicted"/>
<evidence type="ECO:0000256" key="1">
    <source>
        <dbReference type="SAM" id="MobiDB-lite"/>
    </source>
</evidence>
<dbReference type="InterPro" id="IPR011050">
    <property type="entry name" value="Pectin_lyase_fold/virulence"/>
</dbReference>
<feature type="signal peptide" evidence="2">
    <location>
        <begin position="1"/>
        <end position="44"/>
    </location>
</feature>
<dbReference type="RefSeq" id="WP_166946866.1">
    <property type="nucleotide sequence ID" value="NZ_JAARLZ010000002.1"/>
</dbReference>
<organism evidence="4 5">
    <name type="scientific">Luteibacter anthropi</name>
    <dbReference type="NCBI Taxonomy" id="564369"/>
    <lineage>
        <taxon>Bacteria</taxon>
        <taxon>Pseudomonadati</taxon>
        <taxon>Pseudomonadota</taxon>
        <taxon>Gammaproteobacteria</taxon>
        <taxon>Lysobacterales</taxon>
        <taxon>Rhodanobacteraceae</taxon>
        <taxon>Luteibacter</taxon>
    </lineage>
</organism>
<dbReference type="InterPro" id="IPR050909">
    <property type="entry name" value="Bact_Autotransporter_VF"/>
</dbReference>
<dbReference type="Proteomes" id="UP000490980">
    <property type="component" value="Unassembled WGS sequence"/>
</dbReference>
<comment type="caution">
    <text evidence="4">The sequence shown here is derived from an EMBL/GenBank/DDBJ whole genome shotgun (WGS) entry which is preliminary data.</text>
</comment>
<feature type="domain" description="Filamentous haemagglutinin FhaB/tRNA nuclease CdiA-like TPS" evidence="3">
    <location>
        <begin position="152"/>
        <end position="266"/>
    </location>
</feature>
<dbReference type="InterPro" id="IPR012334">
    <property type="entry name" value="Pectin_lyas_fold"/>
</dbReference>
<dbReference type="PANTHER" id="PTHR12338:SF5">
    <property type="entry name" value="ANTIGEN 43-RELATED"/>
    <property type="match status" value="1"/>
</dbReference>
<evidence type="ECO:0000256" key="2">
    <source>
        <dbReference type="SAM" id="SignalP"/>
    </source>
</evidence>
<dbReference type="Pfam" id="PF05860">
    <property type="entry name" value="TPS"/>
    <property type="match status" value="1"/>
</dbReference>
<evidence type="ECO:0000259" key="3">
    <source>
        <dbReference type="SMART" id="SM00912"/>
    </source>
</evidence>
<reference evidence="4 5" key="1">
    <citation type="submission" date="2020-03" db="EMBL/GenBank/DDBJ databases">
        <authorList>
            <person name="Lai Q."/>
        </authorList>
    </citation>
    <scope>NUCLEOTIDE SEQUENCE [LARGE SCALE GENOMIC DNA]</scope>
    <source>
        <strain evidence="4 5">CCUG 25036</strain>
    </source>
</reference>
<feature type="region of interest" description="Disordered" evidence="1">
    <location>
        <begin position="3214"/>
        <end position="3234"/>
    </location>
</feature>
<keyword evidence="2" id="KW-0732">Signal</keyword>
<evidence type="ECO:0000313" key="4">
    <source>
        <dbReference type="EMBL" id="NII05786.1"/>
    </source>
</evidence>
<dbReference type="Gene3D" id="2.160.20.10">
    <property type="entry name" value="Single-stranded right-handed beta-helix, Pectin lyase-like"/>
    <property type="match status" value="2"/>
</dbReference>
<name>A0A7X5U8D5_9GAMM</name>
<sequence>MIVRTRTSAEPRRPAPPALRPTLRRRAVCHLIAIALSGSGAAHAATPPAFTPAWFASKQAGTTPAPAPAPGGQGGAAGGNVSFTPGSALLQQRVQQSIQNLDNAAAAVAAQMQAQKAAQSAAQQLASKVSDGVANGGLVPSAGIGADPSLWQNANMPTDTVAAGKHTVEVKQTDKKAILTWDSFNVGRNTTLYFNQSAGNQSDGKNDWIALNRINDPSAQPSQILGQMKAEGTVYLLNRNGVIFGAGSQVNTRSLIASSLNLFSDDVKASNARFLKDGIGVNDAPILTASFTDGRNHDVVIEKGASITSGNQGFVLVAAPNVSNAGSIVADDGHAILAASTVLTNRNTTGPLDLYDNNPARVHTDGSVTNTGIVQSRRGTVSILGYDVTQAGVVLASTSIAYPGAISLLAATGTFTPTNPAAGGTLELTKGSVTAILPEKDGTTTSSSAAADEAFVTGSVYMGGNQVRLDGGSLVEAPGANVTLQALPVYSDLRPDASRVYVDSGAIIDVSGIANVMLPSSALLITIPRIGQNELANSPLQRNSFLYTQKNVTVDGSVSGTRADGLDWIGSPILNVGGYVENVPRDISQMLTHGGNVTLDGRQVIVRDGSRISMDGGYLAYQAGWIDTPNLLGADGLIHNIADADPNVMYVGFAGQFTSNHARWGVSETYNSPIMGGSHRWSEGFVVGSDAGTMTVRAADALVLDGDISAQATPGTRQVANGTQPHGGKITINETPAALTRAPYSMGIRVQQSSLVLDHLTPGFNADTPWEDVLAAQDSTATDDNDLRSWLVVSADKIARAGFDSVDITSPSAIVVAAGSNLVVGAGGSVSLTGGRIDVNGAIAAPAGSISLTATQPIAAPGPGIDRNAVRPADITLADGASLSTRGLWVNDTAKAPEQQAGYRYINGGSISLQTQQAFSGDAAKGIDGTGSINLQQGSVIDVSGGGYVDAGGDVRLTHGVPAGHGGDVSLRTYVTGGALDYGVIPAPPKALNGGRVTMAGTILSEGFSGGGTLTLQAPEIRIGGQRTDLVNPNGLWLDPSFFASQGFDNYQLDAITDATIAKGTQVTVRHNNLVADVDALRLLGTGGDVRNPALSSLAQLAPYTRWATRDTRTGHGPGFSLAAGDYLFWNLLPGSPGAGAPSYAGATGTLSVEHGAGVDVDAGGAVSLRGTQATLIHGSVRAPGGQIDVGTRDFITTTPLPAVSTRVWLGSDSKLDASGIALIDPLAAAVTRSTGGLPTGASPRTGTILDGGSIGLASNSGYVVAEAGAVLDVSGTSDTFDVPVSSKRLNGENTDYVATPVWSDGGKITMLAAAGLYSSATLKAQGGSPFAEGGTLSLGGEHVINQNGGYPAPTRFVISASGGKLPDAASERGAIEAGSASGTLNLTADTLRDSGITTLQLGIDGTDILPVVFSGDVSLSLGRAFQAATNSLSATAGSHVEVNAPYLSFVGLMSPTASPSLTRGDAQLRMTGTQIDIGGLLSLANWASATFDASGDIRFVAPTNQAYTSLGQKITGVLYATGDLTFKAAQLYPVTDYSYAIIANAGGALDAHGNSLQTTITMLPGGASQSPLSAGGTLLLDADHIEQGGTIRAPSGSIILGVKDATREAAAIGLDPKQIPLVTTSSVHLAQGSVTSVSLDNQTVPYGSTIDGVQWRYNGSPVTASNDLTAPPSKQVALHGDNLSLDEGATIDLSGGGSLQAGEWVPGTGGSRDVLAQRATVPGGKPSSGDPLYADGRPIYAVLPGKQPNVASYDSAFAAQGGDGPSVGQQVYLSGVPGLPAGWYTLLPARYAEIAGAFRIVQQPGVGVAGRNVQQPDGSYVVSGYFGDGLSGAHDALTSNFRVQSRDVWQQYSQYTFTDADTFFGNKATKAGQVAPRLAADAGRLMLDAGSRLNLGTTLTAQPASKGRSSQVDIAAEAIQVLGTDTTARDGYLGLSADGLTQLGAGSLLLGGTRTSTTEGDRIDTVADSVLLSNDASHPLAGQEIMLVAKDGGTGDGVTLESGSVLQARGTSNPVGSQPVVFGVNPGTGSDGKPTPAVNGDGALVRVSQNGTAAVIRHQVTGVDGPAGTPSGKLTIDAGAVVQGGTALTLDATGRMLVDENASFTGSAIDANANRIAFVADGRDGGDNGLVIGSRTLNLFRNADQVTLRSRGEMDFLGDLAIALGKSLTLNAATMVGDGGNVSISAGTVAFGNALGTQPGATNSAARGRLAVSASEIDFGAGATAFNGFGTFTATAGQGMAGQGSGAVDFGAANVNLSAPVFLADSAANTALTTTGSMVLKSAAGQALDRDALGGSLSLTGSDIDLGMNVRATAGALSASATQGDVNVAAGTTLDVAGINRTFFDTTTYAPGGRLSLVSSKGNVNVAAGSSLRFGGGQAGGDAGTFTMQAAQAARLDGSIDGHAASGWRGGYFTYAAGTAVNLDNLARIASAAGATGLLDITSGNGDLVLSSGQRIGANKVYLYADGGTTRIDGSIDASGPVGGRIELYGRDGVDVEGSLDASSSIPEQRGGDVVIGTTGKGDGSLDPTYGYQRVQRADAGSIHVGPNATINVAGGSSTPIAGGRISFRAPLLADGDVPVQIDRPAGLTGARDVTVEPYAVWSTADASGDLAKHFDGIVDPSGWFMRDPSTGKPVMVAGIWTDATGKVLDAPQGDDQLKSYLSQYFFQPSTVNADHAGFYGYAGGDAANGPGTLMGFIQKPGFTFGSRFASIGNIHVRPGVELDNPLAANVDTGAIHILTNWNLGAGTTDSSGNISLAYRYGAEAPVLTFRAGGTVDVKASISDGFYQQNNGAVLNDPPVPVDDNGYSVALGEYRKSQAYMDATNLWDNGTINLKDGDASNGGTPGGGTANLTKDPYWVPLQAPMKDQSTTYYANYGRYIGEIGDNDNRQWAFTFNLVNSGPGFYSYSPSTLAAPRIGDYGTYADYVAAYQDWIFLNFFDFQGYRETTPAPLLQPLDVDYGAYSTNYAKYISGHADYVNYVSLNVGTTGIGTQLFYAPFAPRSDAAVRDPVYDKALAAYQGSLAYLDSHSLWDNGTINLKNGDASNGGTPGGGTADLTKDPYWAPIQAPLRKQSSDYYANYGRYIDEVGDGDNRKWAFTFNMVNSGPGFYSYQPSSLVAPQPGDFSSYDGYVAAYQSWIFDNFFDFQGFRETTPSPLLQPLDSDYKAYSSNYAKYISGHADYVSYVSLNVGTTDIGTQLFYAPFAPRADALPPTAPTNLPVPPATPDNSPSNMPKLGMPASFASATLLGGQSSSFRFVSGADFASANPLAVGASSGDVTLDGHFAIPDAVTDRNVVGAPNQYTGKTVLLPTTIRTGSGSIDVASSGDIRWLDNASPAGIYTAGVPADGTTAGTDVAVLRPSVKAPGQADTQPDMLVTGLVNPDRAGDISLVAKGDIDAIQNPTDPDGSSTRTKPGASLAQYWWQWMQTGNAADGSRSSINFGNFGQGVMSVGGNVSVNAGGDVSQLFVSLPTTWYMNPSGQGVVTVGGGDLSVHAGGDILSGGYFVARGKGRIDADGIIGASPDLAQFALPATAGAPSTPLSTIIAMQDGNVSVHATNGLDLGGVYNPSYYSAPGFQALLPAGHADSQSYSSDSSIDVSTTTGDLRFGSLKAPGAVFGMNGVAGPVLPATVSMTALDGAIDILADGQLYPSAKGNLTVMASDDISLSRQTVSDSRASFFGLIDSATSLPSPLNPITRSGTYILFTENSPLNYHDATPLHGDDHEPVRIYSLHGDIKDGIEAPNGFNYLSLLIAPQKQAMIYAGRDIVNLAFIGQHAHDADITRIAAGRDIYDTAFQAQGFDGYILNGYALPGQMLVGGPGSFLVEAGRDIGPLTTQAEVIATSTPKMPTGIQSVGNLYNPALPHEGADVNVAFGVGPGTDTAAFLARYLDQPDATSGLGSFDDDLVAFMTRRVAGQVVDTGYVKDKPVITLTVAQARQLLSREPEYVQRLFAERVLFRILATVGSDYNNALSPFHNQYARGYQALDSLFPAARGYTANGNGEGGGNGAAQPLYTGNLDIRSTTIQTQQGGDVTLVGPGGQIIVGSTAAPSQITDSNGNVLAGPNTMGILTLEKGNINIFSDRSVLLAQSRIFTEQGGNMVIWSSNGDINAGQGAKTTAEIPPPVYVCDNDAWCRLDARGQVSGAGIATLQTVEGAPPGSVYLIAPRGTVDAGDAGIRVSGDIFIAAARVANADNIQVKGESLGIPVVASVNIGALNAASAAAGAATKAAEETARKQQNDARDKLPSVISVHVLGGSDAGASVTAPDGASPVSVIGTGSIDSARASLLTPEERKHLKYN</sequence>
<dbReference type="InterPro" id="IPR021026">
    <property type="entry name" value="Filamn_hemagglutn_DUF3739"/>
</dbReference>
<dbReference type="EMBL" id="JAARLZ010000002">
    <property type="protein sequence ID" value="NII05786.1"/>
    <property type="molecule type" value="Genomic_DNA"/>
</dbReference>
<feature type="chain" id="PRO_5031469795" evidence="2">
    <location>
        <begin position="45"/>
        <end position="4299"/>
    </location>
</feature>
<dbReference type="SUPFAM" id="SSF51126">
    <property type="entry name" value="Pectin lyase-like"/>
    <property type="match status" value="1"/>
</dbReference>
<gene>
    <name evidence="4" type="ORF">HBF25_05190</name>
</gene>
<protein>
    <submittedName>
        <fullName evidence="4">Filamentous hemagglutinin N-terminal domain-containing protein</fullName>
    </submittedName>
</protein>
<keyword evidence="5" id="KW-1185">Reference proteome</keyword>
<accession>A0A7X5U8D5</accession>
<feature type="region of interest" description="Disordered" evidence="1">
    <location>
        <begin position="60"/>
        <end position="80"/>
    </location>
</feature>
<evidence type="ECO:0000313" key="5">
    <source>
        <dbReference type="Proteomes" id="UP000490980"/>
    </source>
</evidence>
<dbReference type="Pfam" id="PF12545">
    <property type="entry name" value="DUF3739"/>
    <property type="match status" value="1"/>
</dbReference>
<dbReference type="InterPro" id="IPR008638">
    <property type="entry name" value="FhaB/CdiA-like_TPS"/>
</dbReference>
<dbReference type="NCBIfam" id="TIGR01901">
    <property type="entry name" value="adhes_NPXG"/>
    <property type="match status" value="1"/>
</dbReference>
<feature type="region of interest" description="Disordered" evidence="1">
    <location>
        <begin position="1"/>
        <end position="21"/>
    </location>
</feature>